<evidence type="ECO:0000256" key="5">
    <source>
        <dbReference type="ARBA" id="ARBA00022723"/>
    </source>
</evidence>
<dbReference type="SMART" id="SM01011">
    <property type="entry name" value="AMP_N"/>
    <property type="match status" value="1"/>
</dbReference>
<dbReference type="PRINTS" id="PR00599">
    <property type="entry name" value="MAPEPTIDASE"/>
</dbReference>
<dbReference type="RefSeq" id="WP_070370077.1">
    <property type="nucleotide sequence ID" value="NZ_JBCFAW010000001.1"/>
</dbReference>
<dbReference type="EC" id="3.4.11.9" evidence="4"/>
<dbReference type="InterPro" id="IPR052433">
    <property type="entry name" value="X-Pro_dipept-like"/>
</dbReference>
<dbReference type="Gene3D" id="3.90.230.10">
    <property type="entry name" value="Creatinase/methionine aminopeptidase superfamily"/>
    <property type="match status" value="1"/>
</dbReference>
<proteinExistence type="inferred from homology"/>
<dbReference type="SUPFAM" id="SSF55920">
    <property type="entry name" value="Creatinase/aminopeptidase"/>
    <property type="match status" value="1"/>
</dbReference>
<keyword evidence="7" id="KW-0464">Manganese</keyword>
<dbReference type="EMBL" id="LKEU01000015">
    <property type="protein sequence ID" value="OFV71748.1"/>
    <property type="molecule type" value="Genomic_DNA"/>
</dbReference>
<dbReference type="Pfam" id="PF05195">
    <property type="entry name" value="AMP_N"/>
    <property type="match status" value="1"/>
</dbReference>
<protein>
    <recommendedName>
        <fullName evidence="4">Xaa-Pro aminopeptidase</fullName>
        <ecNumber evidence="4">3.4.11.9</ecNumber>
    </recommendedName>
</protein>
<dbReference type="SUPFAM" id="SSF53092">
    <property type="entry name" value="Creatinase/prolidase N-terminal domain"/>
    <property type="match status" value="1"/>
</dbReference>
<comment type="cofactor">
    <cofactor evidence="2">
        <name>Mn(2+)</name>
        <dbReference type="ChEBI" id="CHEBI:29035"/>
    </cofactor>
</comment>
<keyword evidence="6 9" id="KW-0378">Hydrolase</keyword>
<dbReference type="STRING" id="52694.ACWI_07210"/>
<dbReference type="GO" id="GO:0006508">
    <property type="term" value="P:proteolysis"/>
    <property type="evidence" value="ECO:0007669"/>
    <property type="project" value="TreeGrafter"/>
</dbReference>
<evidence type="ECO:0000256" key="6">
    <source>
        <dbReference type="ARBA" id="ARBA00022801"/>
    </source>
</evidence>
<name>A0A1F2PK68_9FIRM</name>
<comment type="caution">
    <text evidence="9">The sequence shown here is derived from an EMBL/GenBank/DDBJ whole genome shotgun (WGS) entry which is preliminary data.</text>
</comment>
<dbReference type="PANTHER" id="PTHR43226:SF4">
    <property type="entry name" value="XAA-PRO AMINOPEPTIDASE 3"/>
    <property type="match status" value="1"/>
</dbReference>
<dbReference type="GO" id="GO:0070006">
    <property type="term" value="F:metalloaminopeptidase activity"/>
    <property type="evidence" value="ECO:0007669"/>
    <property type="project" value="InterPro"/>
</dbReference>
<dbReference type="OrthoDB" id="9806388at2"/>
<evidence type="ECO:0000256" key="4">
    <source>
        <dbReference type="ARBA" id="ARBA00012574"/>
    </source>
</evidence>
<dbReference type="InterPro" id="IPR007865">
    <property type="entry name" value="Aminopep_P_N"/>
</dbReference>
<evidence type="ECO:0000256" key="2">
    <source>
        <dbReference type="ARBA" id="ARBA00001936"/>
    </source>
</evidence>
<evidence type="ECO:0000313" key="9">
    <source>
        <dbReference type="EMBL" id="OFV71748.1"/>
    </source>
</evidence>
<evidence type="ECO:0000256" key="7">
    <source>
        <dbReference type="ARBA" id="ARBA00023211"/>
    </source>
</evidence>
<dbReference type="PANTHER" id="PTHR43226">
    <property type="entry name" value="XAA-PRO AMINOPEPTIDASE 3"/>
    <property type="match status" value="1"/>
</dbReference>
<dbReference type="InterPro" id="IPR036005">
    <property type="entry name" value="Creatinase/aminopeptidase-like"/>
</dbReference>
<evidence type="ECO:0000259" key="8">
    <source>
        <dbReference type="SMART" id="SM01011"/>
    </source>
</evidence>
<sequence>MALSQNFYLENRRKMAEQLENNSLAILFSGREIAMTEDASYPFFANNNFYYLTGIREPEVVLVAIKDHHGDLSWKLFIEEADPLKEKWVGKKITCEAAKAVSGINEVFYIKELPRVIGLTSSSQILYFDFKSPQHQSFKTEDEELKKTLKQCEIRDLHPILAAMRLIKTPEEISAITRANAITRQGIEEMQVLIKPGTYEYELAAFFEYFVKKQGSEGVAFETIVAAGKNATVLHYVSNRCALKAGELVLLDLGARVDGYCGDISRTFAVNGEMTMDQEKLYGIVNAVQQELFTAYRPGAVLKELQNLTKELFLEKCCRAGFVPENNDITEFYYHGIGHSLGLDTHDVRPAGDLILAPGMVMTVEPGLYLEKRGLGIRIEDDVVITDCGCEVL</sequence>
<keyword evidence="5" id="KW-0479">Metal-binding</keyword>
<comment type="catalytic activity">
    <reaction evidence="1">
        <text>Release of any N-terminal amino acid, including proline, that is linked to proline, even from a dipeptide or tripeptide.</text>
        <dbReference type="EC" id="3.4.11.9"/>
    </reaction>
</comment>
<dbReference type="InterPro" id="IPR001714">
    <property type="entry name" value="Pept_M24_MAP"/>
</dbReference>
<dbReference type="InterPro" id="IPR029149">
    <property type="entry name" value="Creatin/AminoP/Spt16_N"/>
</dbReference>
<keyword evidence="9" id="KW-0645">Protease</keyword>
<dbReference type="AlphaFoldDB" id="A0A1F2PK68"/>
<organism evidence="9 10">
    <name type="scientific">Acetobacterium wieringae</name>
    <dbReference type="NCBI Taxonomy" id="52694"/>
    <lineage>
        <taxon>Bacteria</taxon>
        <taxon>Bacillati</taxon>
        <taxon>Bacillota</taxon>
        <taxon>Clostridia</taxon>
        <taxon>Eubacteriales</taxon>
        <taxon>Eubacteriaceae</taxon>
        <taxon>Acetobacterium</taxon>
    </lineage>
</organism>
<dbReference type="GO" id="GO:0030145">
    <property type="term" value="F:manganese ion binding"/>
    <property type="evidence" value="ECO:0007669"/>
    <property type="project" value="InterPro"/>
</dbReference>
<dbReference type="GO" id="GO:0005829">
    <property type="term" value="C:cytosol"/>
    <property type="evidence" value="ECO:0007669"/>
    <property type="project" value="TreeGrafter"/>
</dbReference>
<dbReference type="InterPro" id="IPR000994">
    <property type="entry name" value="Pept_M24"/>
</dbReference>
<comment type="similarity">
    <text evidence="3">Belongs to the peptidase M24B family.</text>
</comment>
<evidence type="ECO:0000313" key="10">
    <source>
        <dbReference type="Proteomes" id="UP000176244"/>
    </source>
</evidence>
<dbReference type="Pfam" id="PF00557">
    <property type="entry name" value="Peptidase_M24"/>
    <property type="match status" value="1"/>
</dbReference>
<dbReference type="Gene3D" id="3.40.350.10">
    <property type="entry name" value="Creatinase/prolidase N-terminal domain"/>
    <property type="match status" value="1"/>
</dbReference>
<keyword evidence="9" id="KW-0031">Aminopeptidase</keyword>
<evidence type="ECO:0000256" key="3">
    <source>
        <dbReference type="ARBA" id="ARBA00008766"/>
    </source>
</evidence>
<accession>A0A1F2PK68</accession>
<dbReference type="Proteomes" id="UP000176244">
    <property type="component" value="Unassembled WGS sequence"/>
</dbReference>
<reference evidence="9 10" key="1">
    <citation type="submission" date="2015-09" db="EMBL/GenBank/DDBJ databases">
        <title>Genome sequence of Acetobacterium wieringae DSM 1911.</title>
        <authorList>
            <person name="Poehlein A."/>
            <person name="Bengelsdorf F.R."/>
            <person name="Schiel-Bengelsdorf B."/>
            <person name="Duerre P."/>
            <person name="Daniel R."/>
        </authorList>
    </citation>
    <scope>NUCLEOTIDE SEQUENCE [LARGE SCALE GENOMIC DNA]</scope>
    <source>
        <strain evidence="9 10">DSM 1911</strain>
    </source>
</reference>
<feature type="domain" description="Aminopeptidase P N-terminal" evidence="8">
    <location>
        <begin position="3"/>
        <end position="136"/>
    </location>
</feature>
<evidence type="ECO:0000256" key="1">
    <source>
        <dbReference type="ARBA" id="ARBA00001424"/>
    </source>
</evidence>
<gene>
    <name evidence="9" type="primary">pepP</name>
    <name evidence="9" type="ORF">ACWI_07210</name>
</gene>